<dbReference type="Proteomes" id="UP000315289">
    <property type="component" value="Unassembled WGS sequence"/>
</dbReference>
<proteinExistence type="predicted"/>
<accession>A0A557SXU9</accession>
<evidence type="ECO:0000313" key="2">
    <source>
        <dbReference type="Proteomes" id="UP000315289"/>
    </source>
</evidence>
<gene>
    <name evidence="1" type="ORF">NARC_30139</name>
</gene>
<comment type="caution">
    <text evidence="1">The sequence shown here is derived from an EMBL/GenBank/DDBJ whole genome shotgun (WGS) entry which is preliminary data.</text>
</comment>
<dbReference type="AlphaFoldDB" id="A0A557SXU9"/>
<dbReference type="OrthoDB" id="10261at2157"/>
<sequence length="57" mass="6416">MRNLQIDDITYKRLQSLLSEYISSKQQDKDINDLLNELIDNYQEVQWGTLGGGAGGG</sequence>
<dbReference type="RefSeq" id="WP_186434041.1">
    <property type="nucleotide sequence ID" value="NZ_ML675579.1"/>
</dbReference>
<reference evidence="1 2" key="1">
    <citation type="journal article" date="2019" name="Front. Microbiol.">
        <title>Ammonia Oxidation by the Arctic Terrestrial Thaumarchaeote Candidatus Nitrosocosmicus arcticus Is Stimulated by Increasing Temperatures.</title>
        <authorList>
            <person name="Alves R.J.E."/>
            <person name="Kerou M."/>
            <person name="Zappe A."/>
            <person name="Bittner R."/>
            <person name="Abby S.S."/>
            <person name="Schmidt H.A."/>
            <person name="Pfeifer K."/>
            <person name="Schleper C."/>
        </authorList>
    </citation>
    <scope>NUCLEOTIDE SEQUENCE [LARGE SCALE GENOMIC DNA]</scope>
    <source>
        <strain evidence="1 2">Kfb</strain>
    </source>
</reference>
<name>A0A557SXU9_9ARCH</name>
<organism evidence="1 2">
    <name type="scientific">Candidatus Nitrosocosmicus arcticus</name>
    <dbReference type="NCBI Taxonomy" id="2035267"/>
    <lineage>
        <taxon>Archaea</taxon>
        <taxon>Nitrososphaerota</taxon>
        <taxon>Nitrososphaeria</taxon>
        <taxon>Nitrososphaerales</taxon>
        <taxon>Nitrososphaeraceae</taxon>
        <taxon>Candidatus Nitrosocosmicus</taxon>
    </lineage>
</organism>
<dbReference type="EMBL" id="VOAH01000003">
    <property type="protein sequence ID" value="TVP41425.1"/>
    <property type="molecule type" value="Genomic_DNA"/>
</dbReference>
<evidence type="ECO:0000313" key="1">
    <source>
        <dbReference type="EMBL" id="TVP41425.1"/>
    </source>
</evidence>
<protein>
    <submittedName>
        <fullName evidence="1">Uncharacterized protein</fullName>
    </submittedName>
</protein>
<keyword evidence="2" id="KW-1185">Reference proteome</keyword>